<dbReference type="RefSeq" id="WP_301414108.1">
    <property type="nucleotide sequence ID" value="NZ_CP098023.1"/>
</dbReference>
<sequence length="135" mass="15088">MMPSITRKNSNHIVKTPPVLLASPVMTRDKFSAASGLREAQIRGQLERGNLPMFHVGRLALVNVALLTWRELHLFPSPIMTKDAFAKASGLREQQVEAQLDRGNLPHRYIGRLVLVDVAELVRQCQAQQNGTSCY</sequence>
<accession>A0ABY9E8D0</accession>
<proteinExistence type="predicted"/>
<name>A0ABY9E8D0_9GAMM</name>
<gene>
    <name evidence="1" type="ORF">M8T91_10490</name>
</gene>
<organism evidence="1 2">
    <name type="scientific">Microbulbifer spongiae</name>
    <dbReference type="NCBI Taxonomy" id="2944933"/>
    <lineage>
        <taxon>Bacteria</taxon>
        <taxon>Pseudomonadati</taxon>
        <taxon>Pseudomonadota</taxon>
        <taxon>Gammaproteobacteria</taxon>
        <taxon>Cellvibrionales</taxon>
        <taxon>Microbulbiferaceae</taxon>
        <taxon>Microbulbifer</taxon>
    </lineage>
</organism>
<dbReference type="EMBL" id="CP098023">
    <property type="protein sequence ID" value="WKD48363.1"/>
    <property type="molecule type" value="Genomic_DNA"/>
</dbReference>
<evidence type="ECO:0000313" key="1">
    <source>
        <dbReference type="EMBL" id="WKD48363.1"/>
    </source>
</evidence>
<dbReference type="Proteomes" id="UP001321520">
    <property type="component" value="Chromosome"/>
</dbReference>
<protein>
    <recommendedName>
        <fullName evidence="3">DNA-binding protein</fullName>
    </recommendedName>
</protein>
<reference evidence="1 2" key="1">
    <citation type="submission" date="2022-05" db="EMBL/GenBank/DDBJ databases">
        <title>Microbulbifer sp. nov., isolated from sponge.</title>
        <authorList>
            <person name="Gao L."/>
        </authorList>
    </citation>
    <scope>NUCLEOTIDE SEQUENCE [LARGE SCALE GENOMIC DNA]</scope>
    <source>
        <strain evidence="1 2">MI-G</strain>
    </source>
</reference>
<evidence type="ECO:0000313" key="2">
    <source>
        <dbReference type="Proteomes" id="UP001321520"/>
    </source>
</evidence>
<keyword evidence="2" id="KW-1185">Reference proteome</keyword>
<evidence type="ECO:0008006" key="3">
    <source>
        <dbReference type="Google" id="ProtNLM"/>
    </source>
</evidence>